<dbReference type="OrthoDB" id="9775794at2"/>
<dbReference type="Gene3D" id="3.90.226.10">
    <property type="entry name" value="2-enoyl-CoA Hydratase, Chain A, domain 1"/>
    <property type="match status" value="1"/>
</dbReference>
<dbReference type="RefSeq" id="WP_120355166.1">
    <property type="nucleotide sequence ID" value="NZ_RAQO01000006.1"/>
</dbReference>
<keyword evidence="2" id="KW-0456">Lyase</keyword>
<keyword evidence="5" id="KW-1185">Reference proteome</keyword>
<dbReference type="InterPro" id="IPR001753">
    <property type="entry name" value="Enoyl-CoA_hydra/iso"/>
</dbReference>
<protein>
    <submittedName>
        <fullName evidence="4">Enoyl-CoA hydratase/isomerase family protein</fullName>
    </submittedName>
</protein>
<dbReference type="EMBL" id="RAQO01000006">
    <property type="protein sequence ID" value="RKF17940.1"/>
    <property type="molecule type" value="Genomic_DNA"/>
</dbReference>
<evidence type="ECO:0000313" key="4">
    <source>
        <dbReference type="EMBL" id="RKF17940.1"/>
    </source>
</evidence>
<evidence type="ECO:0000313" key="5">
    <source>
        <dbReference type="Proteomes" id="UP000286482"/>
    </source>
</evidence>
<evidence type="ECO:0000256" key="3">
    <source>
        <dbReference type="RuleBase" id="RU003707"/>
    </source>
</evidence>
<gene>
    <name evidence="4" type="ORF">DBZ36_11870</name>
</gene>
<name>A0A420EB84_9ALTE</name>
<dbReference type="FunFam" id="3.90.226.10:FF:000009">
    <property type="entry name" value="Carnitinyl-CoA dehydratase"/>
    <property type="match status" value="1"/>
</dbReference>
<dbReference type="InterPro" id="IPR018376">
    <property type="entry name" value="Enoyl-CoA_hyd/isom_CS"/>
</dbReference>
<dbReference type="GO" id="GO:0016853">
    <property type="term" value="F:isomerase activity"/>
    <property type="evidence" value="ECO:0007669"/>
    <property type="project" value="UniProtKB-KW"/>
</dbReference>
<accession>A0A420EB84</accession>
<dbReference type="Proteomes" id="UP000286482">
    <property type="component" value="Unassembled WGS sequence"/>
</dbReference>
<keyword evidence="4" id="KW-0413">Isomerase</keyword>
<proteinExistence type="inferred from homology"/>
<dbReference type="SUPFAM" id="SSF52096">
    <property type="entry name" value="ClpP/crotonase"/>
    <property type="match status" value="1"/>
</dbReference>
<comment type="caution">
    <text evidence="4">The sequence shown here is derived from an EMBL/GenBank/DDBJ whole genome shotgun (WGS) entry which is preliminary data.</text>
</comment>
<comment type="similarity">
    <text evidence="1 3">Belongs to the enoyl-CoA hydratase/isomerase family.</text>
</comment>
<reference evidence="4 5" key="1">
    <citation type="submission" date="2018-09" db="EMBL/GenBank/DDBJ databases">
        <authorList>
            <person name="Wang Z."/>
        </authorList>
    </citation>
    <scope>NUCLEOTIDE SEQUENCE [LARGE SCALE GENOMIC DNA]</scope>
    <source>
        <strain evidence="4 5">ALS 81</strain>
    </source>
</reference>
<sequence>MVNESSVLFEKQGHIGILTLNRPPANAYHLEMLNCFNTSLRQAINDPEINAIIVDSSSEKFFCAGADIKVFEANTTEENAKMISQARENMALIENCEKVVIAVINGHCLGGGLEIALACDIRFAAKHQYLIGLPEINLGLIPGNGGSQRLTRLIGVSNAIQMLSTGDSISAQEAYRMGLINQLFDSEELMPAAVALASKLGQGPALAIAATKKAVYGGALLPMAEALELEKRLVDTLYDTQDGQEGFRAFVEKRPAQFTGK</sequence>
<dbReference type="AlphaFoldDB" id="A0A420EB84"/>
<dbReference type="PROSITE" id="PS00166">
    <property type="entry name" value="ENOYL_COA_HYDRATASE"/>
    <property type="match status" value="1"/>
</dbReference>
<dbReference type="FunFam" id="1.10.12.10:FF:000001">
    <property type="entry name" value="Probable enoyl-CoA hydratase, mitochondrial"/>
    <property type="match status" value="1"/>
</dbReference>
<dbReference type="Gene3D" id="1.10.12.10">
    <property type="entry name" value="Lyase 2-enoyl-coa Hydratase, Chain A, domain 2"/>
    <property type="match status" value="1"/>
</dbReference>
<dbReference type="PANTHER" id="PTHR11941:SF54">
    <property type="entry name" value="ENOYL-COA HYDRATASE, MITOCHONDRIAL"/>
    <property type="match status" value="1"/>
</dbReference>
<dbReference type="Pfam" id="PF00378">
    <property type="entry name" value="ECH_1"/>
    <property type="match status" value="1"/>
</dbReference>
<organism evidence="4 5">
    <name type="scientific">Alginatibacterium sediminis</name>
    <dbReference type="NCBI Taxonomy" id="2164068"/>
    <lineage>
        <taxon>Bacteria</taxon>
        <taxon>Pseudomonadati</taxon>
        <taxon>Pseudomonadota</taxon>
        <taxon>Gammaproteobacteria</taxon>
        <taxon>Alteromonadales</taxon>
        <taxon>Alteromonadaceae</taxon>
        <taxon>Alginatibacterium</taxon>
    </lineage>
</organism>
<dbReference type="InterPro" id="IPR029045">
    <property type="entry name" value="ClpP/crotonase-like_dom_sf"/>
</dbReference>
<dbReference type="GO" id="GO:0006635">
    <property type="term" value="P:fatty acid beta-oxidation"/>
    <property type="evidence" value="ECO:0007669"/>
    <property type="project" value="TreeGrafter"/>
</dbReference>
<dbReference type="GO" id="GO:0016836">
    <property type="term" value="F:hydro-lyase activity"/>
    <property type="evidence" value="ECO:0007669"/>
    <property type="project" value="UniProtKB-ARBA"/>
</dbReference>
<dbReference type="CDD" id="cd06558">
    <property type="entry name" value="crotonase-like"/>
    <property type="match status" value="1"/>
</dbReference>
<evidence type="ECO:0000256" key="2">
    <source>
        <dbReference type="ARBA" id="ARBA00023239"/>
    </source>
</evidence>
<evidence type="ECO:0000256" key="1">
    <source>
        <dbReference type="ARBA" id="ARBA00005254"/>
    </source>
</evidence>
<dbReference type="InterPro" id="IPR014748">
    <property type="entry name" value="Enoyl-CoA_hydra_C"/>
</dbReference>
<dbReference type="PANTHER" id="PTHR11941">
    <property type="entry name" value="ENOYL-COA HYDRATASE-RELATED"/>
    <property type="match status" value="1"/>
</dbReference>